<evidence type="ECO:0000256" key="2">
    <source>
        <dbReference type="ARBA" id="ARBA00005340"/>
    </source>
</evidence>
<dbReference type="InterPro" id="IPR001719">
    <property type="entry name" value="AP_endonuc_2"/>
</dbReference>
<name>A0A645GR97_9ZZZZ</name>
<keyword evidence="5 9" id="KW-0378">Hydrolase</keyword>
<comment type="caution">
    <text evidence="9">The sequence shown here is derived from an EMBL/GenBank/DDBJ whole genome shotgun (WGS) entry which is preliminary data.</text>
</comment>
<dbReference type="PANTHER" id="PTHR21445">
    <property type="entry name" value="ENDONUCLEASE IV ENDODEOXYRIBONUCLEASE IV"/>
    <property type="match status" value="1"/>
</dbReference>
<evidence type="ECO:0000256" key="1">
    <source>
        <dbReference type="ARBA" id="ARBA00001947"/>
    </source>
</evidence>
<dbReference type="GO" id="GO:0008081">
    <property type="term" value="F:phosphoric diester hydrolase activity"/>
    <property type="evidence" value="ECO:0007669"/>
    <property type="project" value="TreeGrafter"/>
</dbReference>
<dbReference type="GO" id="GO:0008270">
    <property type="term" value="F:zinc ion binding"/>
    <property type="evidence" value="ECO:0007669"/>
    <property type="project" value="InterPro"/>
</dbReference>
<reference evidence="9" key="1">
    <citation type="submission" date="2019-08" db="EMBL/GenBank/DDBJ databases">
        <authorList>
            <person name="Kucharzyk K."/>
            <person name="Murdoch R.W."/>
            <person name="Higgins S."/>
            <person name="Loffler F."/>
        </authorList>
    </citation>
    <scope>NUCLEOTIDE SEQUENCE</scope>
</reference>
<dbReference type="Pfam" id="PF01261">
    <property type="entry name" value="AP_endonuc_2"/>
    <property type="match status" value="1"/>
</dbReference>
<dbReference type="NCBIfam" id="TIGR00587">
    <property type="entry name" value="nfo"/>
    <property type="match status" value="1"/>
</dbReference>
<keyword evidence="9" id="KW-0540">Nuclease</keyword>
<sequence length="141" mass="15481">MTAVIENTAGQGTNTGRSFEEIAEIIGQVEDQSRVGVCLDTCHSFAAGYDLRTPESYRQVTADFDRIIGFGRLCGMHLNDAKGELSCHLDRHAPIGDGHLGLEAFRNVLTDPRIDNIPLILETPDDTRWAAEIALLKQMAL</sequence>
<dbReference type="SUPFAM" id="SSF51658">
    <property type="entry name" value="Xylose isomerase-like"/>
    <property type="match status" value="1"/>
</dbReference>
<evidence type="ECO:0000313" key="9">
    <source>
        <dbReference type="EMBL" id="MPN26494.1"/>
    </source>
</evidence>
<keyword evidence="3" id="KW-0479">Metal-binding</keyword>
<dbReference type="PANTHER" id="PTHR21445:SF0">
    <property type="entry name" value="APURINIC-APYRIMIDINIC ENDONUCLEASE"/>
    <property type="match status" value="1"/>
</dbReference>
<gene>
    <name evidence="9" type="primary">nfo_42</name>
    <name evidence="9" type="ORF">SDC9_173919</name>
</gene>
<evidence type="ECO:0000256" key="4">
    <source>
        <dbReference type="ARBA" id="ARBA00022763"/>
    </source>
</evidence>
<dbReference type="Gene3D" id="3.20.20.150">
    <property type="entry name" value="Divalent-metal-dependent TIM barrel enzymes"/>
    <property type="match status" value="1"/>
</dbReference>
<dbReference type="SMART" id="SM00518">
    <property type="entry name" value="AP2Ec"/>
    <property type="match status" value="1"/>
</dbReference>
<dbReference type="InterPro" id="IPR013022">
    <property type="entry name" value="Xyl_isomerase-like_TIM-brl"/>
</dbReference>
<keyword evidence="6" id="KW-0862">Zinc</keyword>
<evidence type="ECO:0000256" key="6">
    <source>
        <dbReference type="ARBA" id="ARBA00022833"/>
    </source>
</evidence>
<keyword evidence="4" id="KW-0227">DNA damage</keyword>
<dbReference type="PROSITE" id="PS51432">
    <property type="entry name" value="AP_NUCLEASE_F2_4"/>
    <property type="match status" value="1"/>
</dbReference>
<dbReference type="GO" id="GO:0003906">
    <property type="term" value="F:DNA-(apurinic or apyrimidinic site) endonuclease activity"/>
    <property type="evidence" value="ECO:0007669"/>
    <property type="project" value="TreeGrafter"/>
</dbReference>
<evidence type="ECO:0000259" key="8">
    <source>
        <dbReference type="Pfam" id="PF01261"/>
    </source>
</evidence>
<dbReference type="InterPro" id="IPR018246">
    <property type="entry name" value="AP_endonuc_F2_Zn_BS"/>
</dbReference>
<evidence type="ECO:0000256" key="3">
    <source>
        <dbReference type="ARBA" id="ARBA00022723"/>
    </source>
</evidence>
<accession>A0A645GR97</accession>
<protein>
    <submittedName>
        <fullName evidence="9">Endonuclease 4</fullName>
        <ecNumber evidence="9">3.1.21.2</ecNumber>
    </submittedName>
</protein>
<evidence type="ECO:0000256" key="7">
    <source>
        <dbReference type="ARBA" id="ARBA00023204"/>
    </source>
</evidence>
<dbReference type="GO" id="GO:0006284">
    <property type="term" value="P:base-excision repair"/>
    <property type="evidence" value="ECO:0007669"/>
    <property type="project" value="TreeGrafter"/>
</dbReference>
<dbReference type="InterPro" id="IPR036237">
    <property type="entry name" value="Xyl_isomerase-like_sf"/>
</dbReference>
<dbReference type="AlphaFoldDB" id="A0A645GR97"/>
<keyword evidence="9" id="KW-0255">Endonuclease</keyword>
<dbReference type="GO" id="GO:0003677">
    <property type="term" value="F:DNA binding"/>
    <property type="evidence" value="ECO:0007669"/>
    <property type="project" value="InterPro"/>
</dbReference>
<organism evidence="9">
    <name type="scientific">bioreactor metagenome</name>
    <dbReference type="NCBI Taxonomy" id="1076179"/>
    <lineage>
        <taxon>unclassified sequences</taxon>
        <taxon>metagenomes</taxon>
        <taxon>ecological metagenomes</taxon>
    </lineage>
</organism>
<dbReference type="EMBL" id="VSSQ01076034">
    <property type="protein sequence ID" value="MPN26494.1"/>
    <property type="molecule type" value="Genomic_DNA"/>
</dbReference>
<comment type="similarity">
    <text evidence="2">Belongs to the AP endonuclease 2 family.</text>
</comment>
<keyword evidence="7" id="KW-0234">DNA repair</keyword>
<dbReference type="EC" id="3.1.21.2" evidence="9"/>
<dbReference type="GO" id="GO:0008833">
    <property type="term" value="F:deoxyribonuclease IV (phage-T4-induced) activity"/>
    <property type="evidence" value="ECO:0007669"/>
    <property type="project" value="UniProtKB-EC"/>
</dbReference>
<feature type="domain" description="Xylose isomerase-like TIM barrel" evidence="8">
    <location>
        <begin position="2"/>
        <end position="138"/>
    </location>
</feature>
<evidence type="ECO:0000256" key="5">
    <source>
        <dbReference type="ARBA" id="ARBA00022801"/>
    </source>
</evidence>
<comment type="cofactor">
    <cofactor evidence="1">
        <name>Zn(2+)</name>
        <dbReference type="ChEBI" id="CHEBI:29105"/>
    </cofactor>
</comment>
<proteinExistence type="inferred from homology"/>
<dbReference type="PROSITE" id="PS00730">
    <property type="entry name" value="AP_NUCLEASE_F2_2"/>
    <property type="match status" value="1"/>
</dbReference>